<keyword evidence="7" id="KW-0695">RNA-directed DNA polymerase</keyword>
<dbReference type="GO" id="GO:0003676">
    <property type="term" value="F:nucleic acid binding"/>
    <property type="evidence" value="ECO:0007669"/>
    <property type="project" value="InterPro"/>
</dbReference>
<evidence type="ECO:0000259" key="10">
    <source>
        <dbReference type="PROSITE" id="PS50994"/>
    </source>
</evidence>
<dbReference type="FunFam" id="3.30.70.270:FF:000020">
    <property type="entry name" value="Transposon Tf2-6 polyprotein-like Protein"/>
    <property type="match status" value="1"/>
</dbReference>
<feature type="region of interest" description="Disordered" evidence="8">
    <location>
        <begin position="1516"/>
        <end position="1535"/>
    </location>
</feature>
<dbReference type="GO" id="GO:0004519">
    <property type="term" value="F:endonuclease activity"/>
    <property type="evidence" value="ECO:0007669"/>
    <property type="project" value="UniProtKB-KW"/>
</dbReference>
<proteinExistence type="predicted"/>
<dbReference type="PROSITE" id="PS50878">
    <property type="entry name" value="RT_POL"/>
    <property type="match status" value="1"/>
</dbReference>
<dbReference type="Gene3D" id="4.10.60.10">
    <property type="entry name" value="Zinc finger, CCHC-type"/>
    <property type="match status" value="1"/>
</dbReference>
<evidence type="ECO:0000256" key="8">
    <source>
        <dbReference type="SAM" id="MobiDB-lite"/>
    </source>
</evidence>
<sequence>MVGSQPSTPPSTPGANRNDGLLEGTRGLALGDIVQQVVAGHKRFPQITDASRIEEQLDAKDKIIRRLNFPDFNPVNEEDFEDWIDKVATQVRAERLCARLFAEVWQSKARLAVANILSMVDWDGIHHKELVDSVALTLFPASRYHIRLESQLFGGVRQPTVVDARYHVQETTARYLRLCQRRGYDIAITDSRIIEYLYASFPSRVENELRREGVIKSWYGVLDKATAIEQEFNRLGITQTEPLGVLTAEKEDGEIMDEPMPQGKQERRHPGIRQPNKCMGCGAEKDHFYKDCRFKNSRCKECHLLGHISTVCPNKVLKDTQGRVQTLFKPTPGGVNLQHRADRTQRDRVDTASDIIRKLQEWATRKSEKSAKARERKKEETGWKPKRKKVDHPVHIAEKEETDSSEDSEDELLRILKAFPADGSEKLSFEVEAEVNGQKRVVLMDSGAQKSICNEKVAGELKLVVTERTASFKGLGRARARLAEPVKLRIGTREAPVVFHVCENLEIPLLIGLEELSALNVALGARTRRVYDEKTFEVIAVAWPDHIPEEEMRSVDFVDLTDNKGTDEQRIKSGQMVLHGLTSHLEDDDKRAILEVFLKNLACWLRPKSGGVTRFEVSFKVSGQPINHPLQRLANPLQEKLTQQLDPLLKANVIVPPKPAGGSCPVFEKKKKGKGQMCLDYRQLNKMMKADAYPVPLLLERLQQVAHARWYASIDLQWACWNIKIQEESRQYTAFVTSRGSFEFTVLPFGIKNSPAEFQRIMDSIFGDLYTNGVSIYFDDIVIFADTKATLLERLDIVLGRCCDEGLNVKLGKSELMKTEISMLGHIVGRNGIYSDPRKVVAVRETRAPKNRDELRSLLGTVGYLRRFIPHFAELVFPLTELTKKGTRYEWDTACQKAFDILKEELATVVLLSSPKGTGPFIIVTDASSVGIGNALLQVQDGDLVLIEFGSKKLTLAEQKWDTREREAFAIKWSVKQYEDYVKAGKVFVLTDHESLKWMDGATTGRVQRWALYLQQFDLEVIHVAGVVNVMADWLSRCCQGEDCDQINEICVPAFGITFAEDNSRPDHLVCPRIPRPEDFKRAYQTLSEEEKRDLHEGQDGFFYSVKSGKLYIPQELREEILFWFHTSRYGGHSGINRTLRRMRQFVWWRGMHQSVGDYVANCLPCKRHRPPVQQKTFRGVLTKPQPLQMLSLDFVGPRVWGSRKVHFIVGIDHASRFVLAKSADGPTAGAAIQFLKECWLPVFQAPEVILVDRGSLFTSAEFRKFITTKVGAYVVYTSPYYPQGNAINESCHRAIETSIKAVDNDMSVTFEEALADSVTVHNATPHPATGESPFCCLFGSEPALPGWQPYMWTNEDDVRRSKQREVRLKALIRAKVAKELELKGIGTAKVAIGDWVVFVYSDYEQSKKSRGADALTAGNKYSPAWSLPAKVVRISDKVCHVIELGRDIEPRQVPMTQITKLEGPAPPIVARLNIAHIQKDNPRFVRARVIQQALSGQPSTWDDIVREVTLGVKKRARTNSETGKEGAGEAQGGD</sequence>
<evidence type="ECO:0000256" key="3">
    <source>
        <dbReference type="ARBA" id="ARBA00022695"/>
    </source>
</evidence>
<feature type="region of interest" description="Disordered" evidence="8">
    <location>
        <begin position="1"/>
        <end position="21"/>
    </location>
</feature>
<dbReference type="InterPro" id="IPR021109">
    <property type="entry name" value="Peptidase_aspartic_dom_sf"/>
</dbReference>
<dbReference type="InterPro" id="IPR001584">
    <property type="entry name" value="Integrase_cat-core"/>
</dbReference>
<dbReference type="CDD" id="cd01647">
    <property type="entry name" value="RT_LTR"/>
    <property type="match status" value="1"/>
</dbReference>
<dbReference type="GO" id="GO:0006508">
    <property type="term" value="P:proteolysis"/>
    <property type="evidence" value="ECO:0007669"/>
    <property type="project" value="InterPro"/>
</dbReference>
<dbReference type="SUPFAM" id="SSF56672">
    <property type="entry name" value="DNA/RNA polymerases"/>
    <property type="match status" value="1"/>
</dbReference>
<keyword evidence="3" id="KW-0548">Nucleotidyltransferase</keyword>
<protein>
    <recommendedName>
        <fullName evidence="1">RNA-directed DNA polymerase</fullName>
        <ecNumber evidence="1">2.7.7.49</ecNumber>
    </recommendedName>
</protein>
<dbReference type="SUPFAM" id="SSF50630">
    <property type="entry name" value="Acid proteases"/>
    <property type="match status" value="1"/>
</dbReference>
<dbReference type="Gene3D" id="3.30.70.270">
    <property type="match status" value="2"/>
</dbReference>
<keyword evidence="5" id="KW-0255">Endonuclease</keyword>
<reference evidence="11" key="1">
    <citation type="submission" date="2007-06" db="EMBL/GenBank/DDBJ databases">
        <title>Retrotransposable element from Apicomplexa, Ascogregarine taiwanensis.</title>
        <authorList>
            <person name="Enomoto S."/>
            <person name="Lancto C."/>
            <person name="Zhu G."/>
            <person name="Chen W.J."/>
            <person name="Abrahamsen M."/>
            <person name="Rutherford M."/>
        </authorList>
    </citation>
    <scope>NUCLEOTIDE SEQUENCE</scope>
</reference>
<evidence type="ECO:0000259" key="9">
    <source>
        <dbReference type="PROSITE" id="PS50878"/>
    </source>
</evidence>
<keyword evidence="2" id="KW-0808">Transferase</keyword>
<feature type="domain" description="Reverse transcriptase" evidence="9">
    <location>
        <begin position="637"/>
        <end position="828"/>
    </location>
</feature>
<feature type="region of interest" description="Disordered" evidence="8">
    <location>
        <begin position="366"/>
        <end position="408"/>
    </location>
</feature>
<dbReference type="InterPro" id="IPR041588">
    <property type="entry name" value="Integrase_H2C2"/>
</dbReference>
<dbReference type="GO" id="GO:0004190">
    <property type="term" value="F:aspartic-type endopeptidase activity"/>
    <property type="evidence" value="ECO:0007669"/>
    <property type="project" value="InterPro"/>
</dbReference>
<dbReference type="InterPro" id="IPR012337">
    <property type="entry name" value="RNaseH-like_sf"/>
</dbReference>
<dbReference type="Pfam" id="PF17917">
    <property type="entry name" value="RT_RNaseH"/>
    <property type="match status" value="1"/>
</dbReference>
<dbReference type="InterPro" id="IPR036397">
    <property type="entry name" value="RNaseH_sf"/>
</dbReference>
<dbReference type="GO" id="GO:0015074">
    <property type="term" value="P:DNA integration"/>
    <property type="evidence" value="ECO:0007669"/>
    <property type="project" value="InterPro"/>
</dbReference>
<organism evidence="11">
    <name type="scientific">Ascogregarina taiwanensis</name>
    <dbReference type="NCBI Taxonomy" id="158379"/>
    <lineage>
        <taxon>Eukaryota</taxon>
        <taxon>Sar</taxon>
        <taxon>Alveolata</taxon>
        <taxon>Apicomplexa</taxon>
        <taxon>Conoidasida</taxon>
        <taxon>Gregarinasina</taxon>
        <taxon>Eugregarinorida</taxon>
        <taxon>Lecudinidae</taxon>
        <taxon>Ascogregarina</taxon>
    </lineage>
</organism>
<name>B3SRB7_ASCTA</name>
<dbReference type="Pfam" id="PF09668">
    <property type="entry name" value="Asp_protease"/>
    <property type="match status" value="1"/>
</dbReference>
<dbReference type="GO" id="GO:0003964">
    <property type="term" value="F:RNA-directed DNA polymerase activity"/>
    <property type="evidence" value="ECO:0007669"/>
    <property type="project" value="UniProtKB-KW"/>
</dbReference>
<feature type="compositionally biased region" description="Basic and acidic residues" evidence="8">
    <location>
        <begin position="366"/>
        <end position="383"/>
    </location>
</feature>
<dbReference type="PANTHER" id="PTHR37984:SF5">
    <property type="entry name" value="PROTEIN NYNRIN-LIKE"/>
    <property type="match status" value="1"/>
</dbReference>
<evidence type="ECO:0000256" key="6">
    <source>
        <dbReference type="ARBA" id="ARBA00022801"/>
    </source>
</evidence>
<dbReference type="SUPFAM" id="SSF53098">
    <property type="entry name" value="Ribonuclease H-like"/>
    <property type="match status" value="1"/>
</dbReference>
<dbReference type="InterPro" id="IPR000477">
    <property type="entry name" value="RT_dom"/>
</dbReference>
<dbReference type="CDD" id="cd00303">
    <property type="entry name" value="retropepsin_like"/>
    <property type="match status" value="1"/>
</dbReference>
<dbReference type="Gene3D" id="1.10.340.70">
    <property type="match status" value="1"/>
</dbReference>
<dbReference type="CDD" id="cd09274">
    <property type="entry name" value="RNase_HI_RT_Ty3"/>
    <property type="match status" value="1"/>
</dbReference>
<dbReference type="Pfam" id="PF00078">
    <property type="entry name" value="RVT_1"/>
    <property type="match status" value="1"/>
</dbReference>
<dbReference type="Gene3D" id="2.40.70.10">
    <property type="entry name" value="Acid Proteases"/>
    <property type="match status" value="1"/>
</dbReference>
<evidence type="ECO:0000256" key="7">
    <source>
        <dbReference type="ARBA" id="ARBA00022918"/>
    </source>
</evidence>
<dbReference type="InterPro" id="IPR019103">
    <property type="entry name" value="Peptidase_aspartic_DDI1-type"/>
</dbReference>
<keyword evidence="6" id="KW-0378">Hydrolase</keyword>
<keyword evidence="4" id="KW-0540">Nuclease</keyword>
<feature type="domain" description="Integrase catalytic" evidence="10">
    <location>
        <begin position="1183"/>
        <end position="1342"/>
    </location>
</feature>
<dbReference type="Gene3D" id="3.10.10.10">
    <property type="entry name" value="HIV Type 1 Reverse Transcriptase, subunit A, domain 1"/>
    <property type="match status" value="1"/>
</dbReference>
<dbReference type="InterPro" id="IPR043502">
    <property type="entry name" value="DNA/RNA_pol_sf"/>
</dbReference>
<dbReference type="PANTHER" id="PTHR37984">
    <property type="entry name" value="PROTEIN CBG26694"/>
    <property type="match status" value="1"/>
</dbReference>
<evidence type="ECO:0000256" key="1">
    <source>
        <dbReference type="ARBA" id="ARBA00012493"/>
    </source>
</evidence>
<evidence type="ECO:0000256" key="4">
    <source>
        <dbReference type="ARBA" id="ARBA00022722"/>
    </source>
</evidence>
<evidence type="ECO:0000256" key="5">
    <source>
        <dbReference type="ARBA" id="ARBA00022759"/>
    </source>
</evidence>
<dbReference type="Gene3D" id="3.30.420.10">
    <property type="entry name" value="Ribonuclease H-like superfamily/Ribonuclease H"/>
    <property type="match status" value="1"/>
</dbReference>
<dbReference type="FunFam" id="1.10.340.70:FF:000001">
    <property type="entry name" value="Retrovirus-related Pol polyprotein from transposon gypsy-like Protein"/>
    <property type="match status" value="1"/>
</dbReference>
<dbReference type="Pfam" id="PF17921">
    <property type="entry name" value="Integrase_H2C2"/>
    <property type="match status" value="1"/>
</dbReference>
<evidence type="ECO:0000313" key="11">
    <source>
        <dbReference type="EMBL" id="ABV45226.1"/>
    </source>
</evidence>
<dbReference type="EMBL" id="EF666478">
    <property type="protein sequence ID" value="ABV45226.1"/>
    <property type="molecule type" value="Genomic_DNA"/>
</dbReference>
<dbReference type="InterPro" id="IPR043128">
    <property type="entry name" value="Rev_trsase/Diguanyl_cyclase"/>
</dbReference>
<dbReference type="EC" id="2.7.7.49" evidence="1"/>
<dbReference type="PROSITE" id="PS50994">
    <property type="entry name" value="INTEGRASE"/>
    <property type="match status" value="1"/>
</dbReference>
<evidence type="ECO:0000256" key="2">
    <source>
        <dbReference type="ARBA" id="ARBA00022679"/>
    </source>
</evidence>
<dbReference type="Pfam" id="PF00665">
    <property type="entry name" value="rve"/>
    <property type="match status" value="1"/>
</dbReference>
<dbReference type="InterPro" id="IPR041373">
    <property type="entry name" value="RT_RNaseH"/>
</dbReference>
<accession>B3SRB7</accession>
<dbReference type="InterPro" id="IPR050951">
    <property type="entry name" value="Retrovirus_Pol_polyprotein"/>
</dbReference>